<sequence length="169" mass="17959">MTFAAIGDTGTGMTMVTTDRADFRQALPHGGRLIGMDVGTKTIGLALCDAAWTIASPAYTVTRGKFGKDKIGLAAFIDQQQVKGVVIGLPLNLDGSFSPRAQASRAFAHNIADLGLPILLWDERWSTQAVTRTLLEADASRARRDELVDKLAASYILQGAIDGLVAGLE</sequence>
<reference evidence="7 8" key="1">
    <citation type="journal article" date="2013" name="Genome Announc.">
        <title>Draft Genome Sequence of Sphingobium lactosutens Strain DS20T, Isolated from a Hexachlorocyclohexane Dumpsite.</title>
        <authorList>
            <person name="Kumar R."/>
            <person name="Dwivedi V."/>
            <person name="Negi V."/>
            <person name="Khurana J.P."/>
            <person name="Lal R."/>
        </authorList>
    </citation>
    <scope>NUCLEOTIDE SEQUENCE [LARGE SCALE GENOMIC DNA]</scope>
    <source>
        <strain evidence="7 8">DS20</strain>
    </source>
</reference>
<dbReference type="Proteomes" id="UP000015531">
    <property type="component" value="Unassembled WGS sequence"/>
</dbReference>
<comment type="function">
    <text evidence="5">Could be a nuclease involved in processing of the 5'-end of pre-16S rRNA.</text>
</comment>
<keyword evidence="8" id="KW-1185">Reference proteome</keyword>
<evidence type="ECO:0000256" key="5">
    <source>
        <dbReference type="HAMAP-Rule" id="MF_00651"/>
    </source>
</evidence>
<dbReference type="HAMAP" id="MF_00651">
    <property type="entry name" value="Nuclease_YqgF"/>
    <property type="match status" value="1"/>
</dbReference>
<dbReference type="eggNOG" id="COG0816">
    <property type="taxonomic scope" value="Bacteria"/>
</dbReference>
<keyword evidence="4 5" id="KW-0378">Hydrolase</keyword>
<dbReference type="PATRIC" id="fig|1331060.3.peg.1612"/>
<feature type="domain" description="YqgF/RNase H-like" evidence="6">
    <location>
        <begin position="31"/>
        <end position="130"/>
    </location>
</feature>
<keyword evidence="1 5" id="KW-0963">Cytoplasm</keyword>
<dbReference type="SUPFAM" id="SSF53098">
    <property type="entry name" value="Ribonuclease H-like"/>
    <property type="match status" value="1"/>
</dbReference>
<dbReference type="EMBL" id="ATDP01000078">
    <property type="protein sequence ID" value="EQB16200.1"/>
    <property type="molecule type" value="Genomic_DNA"/>
</dbReference>
<proteinExistence type="inferred from homology"/>
<dbReference type="GO" id="GO:0004518">
    <property type="term" value="F:nuclease activity"/>
    <property type="evidence" value="ECO:0007669"/>
    <property type="project" value="UniProtKB-KW"/>
</dbReference>
<dbReference type="GO" id="GO:0005829">
    <property type="term" value="C:cytosol"/>
    <property type="evidence" value="ECO:0007669"/>
    <property type="project" value="TreeGrafter"/>
</dbReference>
<evidence type="ECO:0000256" key="2">
    <source>
        <dbReference type="ARBA" id="ARBA00022517"/>
    </source>
</evidence>
<dbReference type="EC" id="3.1.-.-" evidence="5"/>
<dbReference type="InterPro" id="IPR006641">
    <property type="entry name" value="YqgF/RNaseH-like_dom"/>
</dbReference>
<dbReference type="CDD" id="cd16964">
    <property type="entry name" value="YqgF"/>
    <property type="match status" value="1"/>
</dbReference>
<protein>
    <recommendedName>
        <fullName evidence="5">Putative pre-16S rRNA nuclease</fullName>
        <ecNumber evidence="5">3.1.-.-</ecNumber>
    </recommendedName>
</protein>
<dbReference type="NCBIfam" id="TIGR00250">
    <property type="entry name" value="RNAse_H_YqgF"/>
    <property type="match status" value="1"/>
</dbReference>
<organism evidence="7 8">
    <name type="scientific">Sphingobium lactosutens DS20</name>
    <dbReference type="NCBI Taxonomy" id="1331060"/>
    <lineage>
        <taxon>Bacteria</taxon>
        <taxon>Pseudomonadati</taxon>
        <taxon>Pseudomonadota</taxon>
        <taxon>Alphaproteobacteria</taxon>
        <taxon>Sphingomonadales</taxon>
        <taxon>Sphingomonadaceae</taxon>
        <taxon>Sphingobium</taxon>
    </lineage>
</organism>
<keyword evidence="3 5" id="KW-0540">Nuclease</keyword>
<dbReference type="InterPro" id="IPR037027">
    <property type="entry name" value="YqgF/RNaseH-like_dom_sf"/>
</dbReference>
<dbReference type="PANTHER" id="PTHR33317:SF4">
    <property type="entry name" value="POLYNUCLEOTIDYL TRANSFERASE, RIBONUCLEASE H-LIKE SUPERFAMILY PROTEIN"/>
    <property type="match status" value="1"/>
</dbReference>
<dbReference type="InterPro" id="IPR005227">
    <property type="entry name" value="YqgF"/>
</dbReference>
<evidence type="ECO:0000256" key="1">
    <source>
        <dbReference type="ARBA" id="ARBA00022490"/>
    </source>
</evidence>
<dbReference type="PANTHER" id="PTHR33317">
    <property type="entry name" value="POLYNUCLEOTIDYL TRANSFERASE, RIBONUCLEASE H-LIKE SUPERFAMILY PROTEIN"/>
    <property type="match status" value="1"/>
</dbReference>
<comment type="subcellular location">
    <subcellularLocation>
        <location evidence="5">Cytoplasm</location>
    </subcellularLocation>
</comment>
<gene>
    <name evidence="7" type="ORF">RLDS_08480</name>
</gene>
<accession>T0IWH1</accession>
<keyword evidence="2 5" id="KW-0690">Ribosome biogenesis</keyword>
<comment type="similarity">
    <text evidence="5">Belongs to the YqgF HJR family.</text>
</comment>
<evidence type="ECO:0000256" key="3">
    <source>
        <dbReference type="ARBA" id="ARBA00022722"/>
    </source>
</evidence>
<dbReference type="GO" id="GO:0000967">
    <property type="term" value="P:rRNA 5'-end processing"/>
    <property type="evidence" value="ECO:0007669"/>
    <property type="project" value="UniProtKB-UniRule"/>
</dbReference>
<name>T0IWH1_9SPHN</name>
<dbReference type="SMART" id="SM00732">
    <property type="entry name" value="YqgFc"/>
    <property type="match status" value="1"/>
</dbReference>
<comment type="caution">
    <text evidence="7">The sequence shown here is derived from an EMBL/GenBank/DDBJ whole genome shotgun (WGS) entry which is preliminary data.</text>
</comment>
<dbReference type="InterPro" id="IPR012337">
    <property type="entry name" value="RNaseH-like_sf"/>
</dbReference>
<evidence type="ECO:0000313" key="8">
    <source>
        <dbReference type="Proteomes" id="UP000015531"/>
    </source>
</evidence>
<evidence type="ECO:0000313" key="7">
    <source>
        <dbReference type="EMBL" id="EQB16200.1"/>
    </source>
</evidence>
<evidence type="ECO:0000256" key="4">
    <source>
        <dbReference type="ARBA" id="ARBA00022801"/>
    </source>
</evidence>
<evidence type="ECO:0000259" key="6">
    <source>
        <dbReference type="SMART" id="SM00732"/>
    </source>
</evidence>
<dbReference type="Pfam" id="PF03652">
    <property type="entry name" value="RuvX"/>
    <property type="match status" value="1"/>
</dbReference>
<dbReference type="GO" id="GO:0016788">
    <property type="term" value="F:hydrolase activity, acting on ester bonds"/>
    <property type="evidence" value="ECO:0007669"/>
    <property type="project" value="UniProtKB-UniRule"/>
</dbReference>
<dbReference type="Gene3D" id="3.30.420.140">
    <property type="entry name" value="YqgF/RNase H-like domain"/>
    <property type="match status" value="1"/>
</dbReference>
<dbReference type="AlphaFoldDB" id="T0IWH1"/>